<dbReference type="Gene3D" id="1.20.1610.10">
    <property type="entry name" value="alpha-1,2-mannosidases domains"/>
    <property type="match status" value="1"/>
</dbReference>
<protein>
    <submittedName>
        <fullName evidence="6">Glycoside hydrolase family 92 protein</fullName>
    </submittedName>
</protein>
<evidence type="ECO:0000259" key="4">
    <source>
        <dbReference type="Pfam" id="PF07971"/>
    </source>
</evidence>
<evidence type="ECO:0000259" key="5">
    <source>
        <dbReference type="Pfam" id="PF17678"/>
    </source>
</evidence>
<accession>A0ABW9RWK2</accession>
<feature type="domain" description="Glycosyl hydrolase family 92" evidence="4">
    <location>
        <begin position="265"/>
        <end position="723"/>
    </location>
</feature>
<dbReference type="NCBIfam" id="TIGR01180">
    <property type="entry name" value="aman2_put"/>
    <property type="match status" value="1"/>
</dbReference>
<reference evidence="6 7" key="1">
    <citation type="submission" date="2019-02" db="EMBL/GenBank/DDBJ databases">
        <authorList>
            <person name="Goldberg S.R."/>
            <person name="Haltli B.A."/>
            <person name="Correa H."/>
            <person name="Russell K.G."/>
        </authorList>
    </citation>
    <scope>NUCLEOTIDE SEQUENCE [LARGE SCALE GENOMIC DNA]</scope>
    <source>
        <strain evidence="6 7">JCM 16186</strain>
    </source>
</reference>
<keyword evidence="6" id="KW-0378">Hydrolase</keyword>
<name>A0ABW9RWK2_9BACT</name>
<evidence type="ECO:0000256" key="3">
    <source>
        <dbReference type="ARBA" id="ARBA00022837"/>
    </source>
</evidence>
<sequence>MIIAACQKQPEKVVTAERNVLSYVDPFIGTGGKGKTYPGATVPFGMVQLSPDNGRSGWDWISGYFYPDSVIAGFSHTHLSGTGIGDLYDISFMPVSYPLPQERSDSLVKAVGSPYYSLFSHDKEKASPGYYQVFLEDYGINVELTATKRTGLQKYSVTDKDSLQVFLNLGYTRNWDSTTDAHIEVINDSLIIGYRKSTGWAPDQRVYFASFFSEPFEEVALYTSDSIVNSAQATGKNLQGVFIFKTLEKGHITIKTGISSVSTENALFNLTSESARLSFDEAKTFAADTWGKELNKIKVTSADTQRLTSFYTALYQSMLAPTLFSDINGQYKGADGNIHQAQGYDRYTTFSLWDTFRAEHPLLTILQPARVDDFINSMLAHYDEYGYLPVWDLVGNETNMMIGYHAVPVIADAYLKGFKGFDIEKAYEAMKKSAEADHFGLNSYKKLGYVATSDDNESVSLTLEYAYDDWCIAQVAKALNKADDHERFLSRSENYLNLFDPETKFMRAKDSLDNWKSNFNPTQYNSGDYIEANAWHYTWFVPHQPEKLAELMGGKEKFREKLDALFNTPQSDGPVPEWISGYIGQYVHGNEPCHHIPYLYNYTDQPWQTGEKVRAIMDQLYKAEPAGLCGNEDCGQMSAWYIFSALGFYPLNPASGEYELGAPLFEEVSLTLPGYKKLLIRAEGFSDKNRYVSNVTFNGKEVNTHTISHETLTRGGELIFSMAEEPARNTLD</sequence>
<dbReference type="PANTHER" id="PTHR12143">
    <property type="entry name" value="PEPTIDE N-GLYCANASE PNGASE -RELATED"/>
    <property type="match status" value="1"/>
</dbReference>
<keyword evidence="3" id="KW-0106">Calcium</keyword>
<comment type="caution">
    <text evidence="6">The sequence shown here is derived from an EMBL/GenBank/DDBJ whole genome shotgun (WGS) entry which is preliminary data.</text>
</comment>
<dbReference type="InterPro" id="IPR050883">
    <property type="entry name" value="PNGase"/>
</dbReference>
<dbReference type="InterPro" id="IPR014718">
    <property type="entry name" value="GH-type_carb-bd"/>
</dbReference>
<evidence type="ECO:0000313" key="6">
    <source>
        <dbReference type="EMBL" id="MTI28062.1"/>
    </source>
</evidence>
<evidence type="ECO:0000256" key="2">
    <source>
        <dbReference type="ARBA" id="ARBA00011245"/>
    </source>
</evidence>
<dbReference type="PANTHER" id="PTHR12143:SF39">
    <property type="entry name" value="SECRETED PROTEIN"/>
    <property type="match status" value="1"/>
</dbReference>
<dbReference type="InterPro" id="IPR005887">
    <property type="entry name" value="GH92_a_mannosidase_put"/>
</dbReference>
<proteinExistence type="predicted"/>
<evidence type="ECO:0000256" key="1">
    <source>
        <dbReference type="ARBA" id="ARBA00001913"/>
    </source>
</evidence>
<dbReference type="Proteomes" id="UP000798808">
    <property type="component" value="Unassembled WGS sequence"/>
</dbReference>
<dbReference type="Gene3D" id="3.30.2080.10">
    <property type="entry name" value="GH92 mannosidase domain"/>
    <property type="match status" value="1"/>
</dbReference>
<dbReference type="Gene3D" id="1.20.1050.60">
    <property type="entry name" value="alpha-1,2-mannosidase"/>
    <property type="match status" value="1"/>
</dbReference>
<keyword evidence="7" id="KW-1185">Reference proteome</keyword>
<comment type="subunit">
    <text evidence="2">Monomer.</text>
</comment>
<dbReference type="GO" id="GO:0016787">
    <property type="term" value="F:hydrolase activity"/>
    <property type="evidence" value="ECO:0007669"/>
    <property type="project" value="UniProtKB-KW"/>
</dbReference>
<dbReference type="InterPro" id="IPR041371">
    <property type="entry name" value="GH92_N"/>
</dbReference>
<feature type="domain" description="Glycosyl hydrolase family 92 N-terminal" evidence="5">
    <location>
        <begin position="23"/>
        <end position="259"/>
    </location>
</feature>
<dbReference type="InterPro" id="IPR008928">
    <property type="entry name" value="6-hairpin_glycosidase_sf"/>
</dbReference>
<evidence type="ECO:0000313" key="7">
    <source>
        <dbReference type="Proteomes" id="UP000798808"/>
    </source>
</evidence>
<dbReference type="InterPro" id="IPR012939">
    <property type="entry name" value="Glyco_hydro_92"/>
</dbReference>
<gene>
    <name evidence="6" type="ORF">E1163_24110</name>
</gene>
<dbReference type="Pfam" id="PF07971">
    <property type="entry name" value="Glyco_hydro_92"/>
    <property type="match status" value="1"/>
</dbReference>
<dbReference type="Pfam" id="PF17678">
    <property type="entry name" value="Glyco_hydro_92N"/>
    <property type="match status" value="1"/>
</dbReference>
<dbReference type="Gene3D" id="2.70.98.10">
    <property type="match status" value="1"/>
</dbReference>
<comment type="cofactor">
    <cofactor evidence="1">
        <name>Ca(2+)</name>
        <dbReference type="ChEBI" id="CHEBI:29108"/>
    </cofactor>
</comment>
<dbReference type="EMBL" id="SMLW01000652">
    <property type="protein sequence ID" value="MTI28062.1"/>
    <property type="molecule type" value="Genomic_DNA"/>
</dbReference>
<organism evidence="6 7">
    <name type="scientific">Fulvivirga kasyanovii</name>
    <dbReference type="NCBI Taxonomy" id="396812"/>
    <lineage>
        <taxon>Bacteria</taxon>
        <taxon>Pseudomonadati</taxon>
        <taxon>Bacteroidota</taxon>
        <taxon>Cytophagia</taxon>
        <taxon>Cytophagales</taxon>
        <taxon>Fulvivirgaceae</taxon>
        <taxon>Fulvivirga</taxon>
    </lineage>
</organism>
<dbReference type="SUPFAM" id="SSF48208">
    <property type="entry name" value="Six-hairpin glycosidases"/>
    <property type="match status" value="1"/>
</dbReference>